<dbReference type="InterPro" id="IPR017937">
    <property type="entry name" value="Thioredoxin_CS"/>
</dbReference>
<dbReference type="Gene3D" id="3.40.30.10">
    <property type="entry name" value="Glutaredoxin"/>
    <property type="match status" value="1"/>
</dbReference>
<dbReference type="Pfam" id="PF00085">
    <property type="entry name" value="Thioredoxin"/>
    <property type="match status" value="1"/>
</dbReference>
<evidence type="ECO:0000256" key="1">
    <source>
        <dbReference type="ARBA" id="ARBA00022982"/>
    </source>
</evidence>
<dbReference type="KEGG" id="jre:108991653"/>
<name>A0A2I4EQ58_JUGRE</name>
<sequence>MGGNVYELQKLNGSMASRVTAFHSNEQWKSHFQAFKDTNKLSVVYFTATWCGACRFIEPAFKEFSAEYKDAEFIKIDVDELESVAWGLEVGTLPTFLLVKKGKVVERVVGVRKDELQKMIVKHRA</sequence>
<dbReference type="STRING" id="51240.A0A2I4EQ58"/>
<dbReference type="Proteomes" id="UP000235220">
    <property type="component" value="Chromosome 13"/>
</dbReference>
<keyword evidence="4" id="KW-1185">Reference proteome</keyword>
<dbReference type="OrthoDB" id="10263751at2759"/>
<dbReference type="InterPro" id="IPR050620">
    <property type="entry name" value="Thioredoxin_H-type-like"/>
</dbReference>
<dbReference type="PANTHER" id="PTHR10438">
    <property type="entry name" value="THIOREDOXIN"/>
    <property type="match status" value="1"/>
</dbReference>
<keyword evidence="1" id="KW-0813">Transport</keyword>
<dbReference type="Gramene" id="Jr13_16390_p1">
    <property type="protein sequence ID" value="cds.Jr13_16390_p1"/>
    <property type="gene ID" value="Jr13_16390"/>
</dbReference>
<dbReference type="CDD" id="cd02947">
    <property type="entry name" value="TRX_family"/>
    <property type="match status" value="1"/>
</dbReference>
<keyword evidence="3" id="KW-0676">Redox-active center</keyword>
<dbReference type="AlphaFoldDB" id="A0A2I4EQ58"/>
<keyword evidence="2" id="KW-1015">Disulfide bond</keyword>
<dbReference type="PANTHER" id="PTHR10438:SF463">
    <property type="entry name" value="THIOREDOXIN"/>
    <property type="match status" value="1"/>
</dbReference>
<dbReference type="SUPFAM" id="SSF52833">
    <property type="entry name" value="Thioredoxin-like"/>
    <property type="match status" value="1"/>
</dbReference>
<protein>
    <submittedName>
        <fullName evidence="5">Thioredoxin H2-like</fullName>
    </submittedName>
</protein>
<organism evidence="4 5">
    <name type="scientific">Juglans regia</name>
    <name type="common">English walnut</name>
    <dbReference type="NCBI Taxonomy" id="51240"/>
    <lineage>
        <taxon>Eukaryota</taxon>
        <taxon>Viridiplantae</taxon>
        <taxon>Streptophyta</taxon>
        <taxon>Embryophyta</taxon>
        <taxon>Tracheophyta</taxon>
        <taxon>Spermatophyta</taxon>
        <taxon>Magnoliopsida</taxon>
        <taxon>eudicotyledons</taxon>
        <taxon>Gunneridae</taxon>
        <taxon>Pentapetalae</taxon>
        <taxon>rosids</taxon>
        <taxon>fabids</taxon>
        <taxon>Fagales</taxon>
        <taxon>Juglandaceae</taxon>
        <taxon>Juglans</taxon>
    </lineage>
</organism>
<dbReference type="FunFam" id="3.40.30.10:FF:000245">
    <property type="entry name" value="Thioredoxin"/>
    <property type="match status" value="1"/>
</dbReference>
<proteinExistence type="predicted"/>
<evidence type="ECO:0000256" key="2">
    <source>
        <dbReference type="ARBA" id="ARBA00023157"/>
    </source>
</evidence>
<dbReference type="PROSITE" id="PS00194">
    <property type="entry name" value="THIOREDOXIN_1"/>
    <property type="match status" value="1"/>
</dbReference>
<keyword evidence="1" id="KW-0249">Electron transport</keyword>
<evidence type="ECO:0000313" key="4">
    <source>
        <dbReference type="Proteomes" id="UP000235220"/>
    </source>
</evidence>
<dbReference type="InterPro" id="IPR013766">
    <property type="entry name" value="Thioredoxin_domain"/>
</dbReference>
<accession>A0A2I4EQ58</accession>
<dbReference type="PROSITE" id="PS51352">
    <property type="entry name" value="THIOREDOXIN_2"/>
    <property type="match status" value="1"/>
</dbReference>
<dbReference type="InterPro" id="IPR036249">
    <property type="entry name" value="Thioredoxin-like_sf"/>
</dbReference>
<evidence type="ECO:0000313" key="5">
    <source>
        <dbReference type="RefSeq" id="XP_018821523.2"/>
    </source>
</evidence>
<dbReference type="GeneID" id="108991653"/>
<evidence type="ECO:0000256" key="3">
    <source>
        <dbReference type="ARBA" id="ARBA00023284"/>
    </source>
</evidence>
<reference evidence="5" key="1">
    <citation type="submission" date="2025-08" db="UniProtKB">
        <authorList>
            <consortium name="RefSeq"/>
        </authorList>
    </citation>
    <scope>IDENTIFICATION</scope>
    <source>
        <tissue evidence="5">Leaves</tissue>
    </source>
</reference>
<gene>
    <name evidence="5" type="primary">LOC108991653</name>
</gene>
<dbReference type="RefSeq" id="XP_018821523.2">
    <property type="nucleotide sequence ID" value="XM_018965978.2"/>
</dbReference>